<dbReference type="VEuPathDB" id="TrichDB:TRFO_39691"/>
<accession>A0A1J4J3W4</accession>
<sequence>MLKRLSFESIPWDENDSPVVPLNLTKDTEITSLNPFQETENWMPFYQSSIPFFQMQVIDNITQRYEVVVTSMQRYFTECGFKWFYPHDLLILARQMNDYTDLLIRVEYLDDEKLRLYICLASGDDLGFSALVAGISKVLL</sequence>
<dbReference type="RefSeq" id="XP_068347273.1">
    <property type="nucleotide sequence ID" value="XM_068512787.1"/>
</dbReference>
<proteinExistence type="predicted"/>
<comment type="caution">
    <text evidence="1">The sequence shown here is derived from an EMBL/GenBank/DDBJ whole genome shotgun (WGS) entry which is preliminary data.</text>
</comment>
<dbReference type="EMBL" id="MLAK01001346">
    <property type="protein sequence ID" value="OHS94136.1"/>
    <property type="molecule type" value="Genomic_DNA"/>
</dbReference>
<gene>
    <name evidence="1" type="ORF">TRFO_39691</name>
</gene>
<dbReference type="Proteomes" id="UP000179807">
    <property type="component" value="Unassembled WGS sequence"/>
</dbReference>
<evidence type="ECO:0000313" key="1">
    <source>
        <dbReference type="EMBL" id="OHS94136.1"/>
    </source>
</evidence>
<reference evidence="1" key="1">
    <citation type="submission" date="2016-10" db="EMBL/GenBank/DDBJ databases">
        <authorList>
            <person name="Benchimol M."/>
            <person name="Almeida L.G."/>
            <person name="Vasconcelos A.T."/>
            <person name="Perreira-Neves A."/>
            <person name="Rosa I.A."/>
            <person name="Tasca T."/>
            <person name="Bogo M.R."/>
            <person name="de Souza W."/>
        </authorList>
    </citation>
    <scope>NUCLEOTIDE SEQUENCE [LARGE SCALE GENOMIC DNA]</scope>
    <source>
        <strain evidence="1">K</strain>
    </source>
</reference>
<dbReference type="GeneID" id="94847491"/>
<organism evidence="1 2">
    <name type="scientific">Tritrichomonas foetus</name>
    <dbReference type="NCBI Taxonomy" id="1144522"/>
    <lineage>
        <taxon>Eukaryota</taxon>
        <taxon>Metamonada</taxon>
        <taxon>Parabasalia</taxon>
        <taxon>Tritrichomonadida</taxon>
        <taxon>Tritrichomonadidae</taxon>
        <taxon>Tritrichomonas</taxon>
    </lineage>
</organism>
<name>A0A1J4J3W4_9EUKA</name>
<keyword evidence="2" id="KW-1185">Reference proteome</keyword>
<dbReference type="AlphaFoldDB" id="A0A1J4J3W4"/>
<evidence type="ECO:0000313" key="2">
    <source>
        <dbReference type="Proteomes" id="UP000179807"/>
    </source>
</evidence>
<protein>
    <submittedName>
        <fullName evidence="1">Uncharacterized protein</fullName>
    </submittedName>
</protein>